<organism evidence="1 2">
    <name type="scientific">Rhodopirellula baltica SWK14</name>
    <dbReference type="NCBI Taxonomy" id="993516"/>
    <lineage>
        <taxon>Bacteria</taxon>
        <taxon>Pseudomonadati</taxon>
        <taxon>Planctomycetota</taxon>
        <taxon>Planctomycetia</taxon>
        <taxon>Pirellulales</taxon>
        <taxon>Pirellulaceae</taxon>
        <taxon>Rhodopirellula</taxon>
    </lineage>
</organism>
<dbReference type="EMBL" id="AMWG01000090">
    <property type="protein sequence ID" value="ELP32803.1"/>
    <property type="molecule type" value="Genomic_DNA"/>
</dbReference>
<gene>
    <name evidence="1" type="ORF">RBSWK_03260</name>
</gene>
<dbReference type="AlphaFoldDB" id="L7CFJ9"/>
<protein>
    <submittedName>
        <fullName evidence="1">Uncharacterized protein</fullName>
    </submittedName>
</protein>
<reference evidence="1 2" key="1">
    <citation type="journal article" date="2013" name="Mar. Genomics">
        <title>Expression of sulfatases in Rhodopirellula baltica and the diversity of sulfatases in the genus Rhodopirellula.</title>
        <authorList>
            <person name="Wegner C.E."/>
            <person name="Richter-Heitmann T."/>
            <person name="Klindworth A."/>
            <person name="Klockow C."/>
            <person name="Richter M."/>
            <person name="Achstetter T."/>
            <person name="Glockner F.O."/>
            <person name="Harder J."/>
        </authorList>
    </citation>
    <scope>NUCLEOTIDE SEQUENCE [LARGE SCALE GENOMIC DNA]</scope>
    <source>
        <strain evidence="1 2">SWK14</strain>
    </source>
</reference>
<evidence type="ECO:0000313" key="2">
    <source>
        <dbReference type="Proteomes" id="UP000010959"/>
    </source>
</evidence>
<name>L7CFJ9_RHOBT</name>
<accession>L7CFJ9</accession>
<sequence>MDTRLNRLEQRDAFYTTICQALWAIRRDHLIASARDRNLS</sequence>
<dbReference type="Proteomes" id="UP000010959">
    <property type="component" value="Unassembled WGS sequence"/>
</dbReference>
<proteinExistence type="predicted"/>
<dbReference type="PATRIC" id="fig|993516.3.peg.3470"/>
<evidence type="ECO:0000313" key="1">
    <source>
        <dbReference type="EMBL" id="ELP32803.1"/>
    </source>
</evidence>
<comment type="caution">
    <text evidence="1">The sequence shown here is derived from an EMBL/GenBank/DDBJ whole genome shotgun (WGS) entry which is preliminary data.</text>
</comment>